<organism evidence="1 2">
    <name type="scientific">Prorocentrum cordatum</name>
    <dbReference type="NCBI Taxonomy" id="2364126"/>
    <lineage>
        <taxon>Eukaryota</taxon>
        <taxon>Sar</taxon>
        <taxon>Alveolata</taxon>
        <taxon>Dinophyceae</taxon>
        <taxon>Prorocentrales</taxon>
        <taxon>Prorocentraceae</taxon>
        <taxon>Prorocentrum</taxon>
    </lineage>
</organism>
<feature type="non-terminal residue" evidence="1">
    <location>
        <position position="115"/>
    </location>
</feature>
<comment type="caution">
    <text evidence="1">The sequence shown here is derived from an EMBL/GenBank/DDBJ whole genome shotgun (WGS) entry which is preliminary data.</text>
</comment>
<accession>A0ABN9TG03</accession>
<dbReference type="Proteomes" id="UP001189429">
    <property type="component" value="Unassembled WGS sequence"/>
</dbReference>
<proteinExistence type="predicted"/>
<sequence length="115" mass="10823">EAAPGAAAAAAAAGAGLGPPAEAAASSLGFPLVALGAAGAAAGPLEAVRAALPVGGLAALASFEACQGVRVAADDAVLRAQPPPSEAMREEVQRMLDLARAAAARSLGVLGLAFA</sequence>
<dbReference type="EMBL" id="CAUYUJ010014693">
    <property type="protein sequence ID" value="CAK0844772.1"/>
    <property type="molecule type" value="Genomic_DNA"/>
</dbReference>
<evidence type="ECO:0000313" key="1">
    <source>
        <dbReference type="EMBL" id="CAK0844772.1"/>
    </source>
</evidence>
<evidence type="ECO:0000313" key="2">
    <source>
        <dbReference type="Proteomes" id="UP001189429"/>
    </source>
</evidence>
<protein>
    <submittedName>
        <fullName evidence="1">Uncharacterized protein</fullName>
    </submittedName>
</protein>
<gene>
    <name evidence="1" type="ORF">PCOR1329_LOCUS38794</name>
</gene>
<keyword evidence="2" id="KW-1185">Reference proteome</keyword>
<reference evidence="1" key="1">
    <citation type="submission" date="2023-10" db="EMBL/GenBank/DDBJ databases">
        <authorList>
            <person name="Chen Y."/>
            <person name="Shah S."/>
            <person name="Dougan E. K."/>
            <person name="Thang M."/>
            <person name="Chan C."/>
        </authorList>
    </citation>
    <scope>NUCLEOTIDE SEQUENCE [LARGE SCALE GENOMIC DNA]</scope>
</reference>
<name>A0ABN9TG03_9DINO</name>
<feature type="non-terminal residue" evidence="1">
    <location>
        <position position="1"/>
    </location>
</feature>